<evidence type="ECO:0000313" key="3">
    <source>
        <dbReference type="Proteomes" id="UP000075321"/>
    </source>
</evidence>
<evidence type="ECO:0000313" key="2">
    <source>
        <dbReference type="EMBL" id="KYH26909.1"/>
    </source>
</evidence>
<dbReference type="Pfam" id="PF02811">
    <property type="entry name" value="PHP"/>
    <property type="match status" value="1"/>
</dbReference>
<dbReference type="SUPFAM" id="SSF89550">
    <property type="entry name" value="PHP domain-like"/>
    <property type="match status" value="1"/>
</dbReference>
<dbReference type="GO" id="GO:0035312">
    <property type="term" value="F:5'-3' DNA exonuclease activity"/>
    <property type="evidence" value="ECO:0007669"/>
    <property type="project" value="TreeGrafter"/>
</dbReference>
<dbReference type="PANTHER" id="PTHR42924:SF18">
    <property type="entry name" value="POLYMERASE_HISTIDINOL PHOSPHATASE N-TERMINAL DOMAIN-CONTAINING PROTEIN"/>
    <property type="match status" value="1"/>
</dbReference>
<dbReference type="OrthoDB" id="196608at2157"/>
<proteinExistence type="predicted"/>
<dbReference type="InterPro" id="IPR016195">
    <property type="entry name" value="Pol/histidinol_Pase-like"/>
</dbReference>
<dbReference type="RefSeq" id="WP_066379817.1">
    <property type="nucleotide sequence ID" value="NZ_LTAZ01000003.1"/>
</dbReference>
<dbReference type="InterPro" id="IPR003141">
    <property type="entry name" value="Pol/His_phosphatase_N"/>
</dbReference>
<dbReference type="PANTHER" id="PTHR42924">
    <property type="entry name" value="EXONUCLEASE"/>
    <property type="match status" value="1"/>
</dbReference>
<sequence length="259" mass="28497">MVYADLHVHTTASDGTMALAEVPVAARAAGVQVVAITDHDRPHPDFDSPIDEHGGVTLVRGIELRIDSPKGAVDLLGYGVRETEGLNALVERIQRSRVERGGEIIRRVENELQIELDLEPVAGLGRPHIARAIDDHPESGYDYEGAFAELIGADCPCYVPRDIPDFERGLAALRESCALVGLAHPFRYRDPESALTLTRYLDCVERWYPYGRPVDTGLLERVIEENELLPMGGSDAHDDRLGRAGLDESAYRAVEARLP</sequence>
<comment type="caution">
    <text evidence="2">The sequence shown here is derived from an EMBL/GenBank/DDBJ whole genome shotgun (WGS) entry which is preliminary data.</text>
</comment>
<organism evidence="2 3">
    <name type="scientific">Halalkalicoccus paucihalophilus</name>
    <dbReference type="NCBI Taxonomy" id="1008153"/>
    <lineage>
        <taxon>Archaea</taxon>
        <taxon>Methanobacteriati</taxon>
        <taxon>Methanobacteriota</taxon>
        <taxon>Stenosarchaea group</taxon>
        <taxon>Halobacteria</taxon>
        <taxon>Halobacteriales</taxon>
        <taxon>Halococcaceae</taxon>
        <taxon>Halalkalicoccus</taxon>
    </lineage>
</organism>
<dbReference type="Gene3D" id="3.20.20.140">
    <property type="entry name" value="Metal-dependent hydrolases"/>
    <property type="match status" value="1"/>
</dbReference>
<dbReference type="PATRIC" id="fig|1008153.3.peg.799"/>
<dbReference type="AlphaFoldDB" id="A0A151AGX4"/>
<dbReference type="InterPro" id="IPR004013">
    <property type="entry name" value="PHP_dom"/>
</dbReference>
<dbReference type="Gene3D" id="1.10.150.650">
    <property type="match status" value="1"/>
</dbReference>
<protein>
    <recommendedName>
        <fullName evidence="1">Polymerase/histidinol phosphatase N-terminal domain-containing protein</fullName>
    </recommendedName>
</protein>
<dbReference type="Proteomes" id="UP000075321">
    <property type="component" value="Unassembled WGS sequence"/>
</dbReference>
<accession>A0A151AGX4</accession>
<dbReference type="GO" id="GO:0004534">
    <property type="term" value="F:5'-3' RNA exonuclease activity"/>
    <property type="evidence" value="ECO:0007669"/>
    <property type="project" value="TreeGrafter"/>
</dbReference>
<gene>
    <name evidence="2" type="ORF">HAPAU_07970</name>
</gene>
<reference evidence="2 3" key="1">
    <citation type="submission" date="2016-02" db="EMBL/GenBank/DDBJ databases">
        <title>Genome sequence of Halalkalicoccus paucihalophilus DSM 24557.</title>
        <authorList>
            <person name="Poehlein A."/>
            <person name="Daniel R."/>
        </authorList>
    </citation>
    <scope>NUCLEOTIDE SEQUENCE [LARGE SCALE GENOMIC DNA]</scope>
    <source>
        <strain evidence="2 3">DSM 24557</strain>
    </source>
</reference>
<keyword evidence="3" id="KW-1185">Reference proteome</keyword>
<name>A0A151AGX4_9EURY</name>
<evidence type="ECO:0000259" key="1">
    <source>
        <dbReference type="SMART" id="SM00481"/>
    </source>
</evidence>
<dbReference type="EMBL" id="LTAZ01000003">
    <property type="protein sequence ID" value="KYH26909.1"/>
    <property type="molecule type" value="Genomic_DNA"/>
</dbReference>
<feature type="domain" description="Polymerase/histidinol phosphatase N-terminal" evidence="1">
    <location>
        <begin position="4"/>
        <end position="68"/>
    </location>
</feature>
<dbReference type="SMART" id="SM00481">
    <property type="entry name" value="POLIIIAc"/>
    <property type="match status" value="1"/>
</dbReference>
<dbReference type="InterPro" id="IPR052018">
    <property type="entry name" value="PHP_domain"/>
</dbReference>